<dbReference type="GO" id="GO:0005524">
    <property type="term" value="F:ATP binding"/>
    <property type="evidence" value="ECO:0007669"/>
    <property type="project" value="UniProtKB-KW"/>
</dbReference>
<dbReference type="SMART" id="SM00382">
    <property type="entry name" value="AAA"/>
    <property type="match status" value="1"/>
</dbReference>
<dbReference type="InterPro" id="IPR015854">
    <property type="entry name" value="ABC_transpr_LolD-like"/>
</dbReference>
<dbReference type="InterPro" id="IPR003593">
    <property type="entry name" value="AAA+_ATPase"/>
</dbReference>
<dbReference type="PROSITE" id="PS00211">
    <property type="entry name" value="ABC_TRANSPORTER_1"/>
    <property type="match status" value="1"/>
</dbReference>
<gene>
    <name evidence="6" type="ORF">VW23_011780</name>
</gene>
<dbReference type="InterPro" id="IPR017871">
    <property type="entry name" value="ABC_transporter-like_CS"/>
</dbReference>
<dbReference type="PROSITE" id="PS50893">
    <property type="entry name" value="ABC_TRANSPORTER_2"/>
    <property type="match status" value="1"/>
</dbReference>
<comment type="caution">
    <text evidence="6">The sequence shown here is derived from an EMBL/GenBank/DDBJ whole genome shotgun (WGS) entry which is preliminary data.</text>
</comment>
<dbReference type="AlphaFoldDB" id="A0A1E5XUZ9"/>
<keyword evidence="7" id="KW-1185">Reference proteome</keyword>
<evidence type="ECO:0000256" key="4">
    <source>
        <dbReference type="SAM" id="MobiDB-lite"/>
    </source>
</evidence>
<keyword evidence="3" id="KW-0067">ATP-binding</keyword>
<reference evidence="6 7" key="1">
    <citation type="journal article" date="2015" name="Genome Announc.">
        <title>Genome Assemblies of Three Soil-Associated Devosia species: D. insulae, D. limi, and D. soli.</title>
        <authorList>
            <person name="Hassan Y.I."/>
            <person name="Lepp D."/>
            <person name="Zhou T."/>
        </authorList>
    </citation>
    <scope>NUCLEOTIDE SEQUENCE [LARGE SCALE GENOMIC DNA]</scope>
    <source>
        <strain evidence="6 7">DS-56</strain>
    </source>
</reference>
<dbReference type="Gene3D" id="3.40.50.300">
    <property type="entry name" value="P-loop containing nucleotide triphosphate hydrolases"/>
    <property type="match status" value="1"/>
</dbReference>
<evidence type="ECO:0000259" key="5">
    <source>
        <dbReference type="PROSITE" id="PS50893"/>
    </source>
</evidence>
<dbReference type="Pfam" id="PF00005">
    <property type="entry name" value="ABC_tran"/>
    <property type="match status" value="1"/>
</dbReference>
<name>A0A1E5XUZ9_9HYPH</name>
<feature type="domain" description="ABC transporter" evidence="5">
    <location>
        <begin position="10"/>
        <end position="256"/>
    </location>
</feature>
<dbReference type="PANTHER" id="PTHR24220">
    <property type="entry name" value="IMPORT ATP-BINDING PROTEIN"/>
    <property type="match status" value="1"/>
</dbReference>
<keyword evidence="2" id="KW-0547">Nucleotide-binding</keyword>
<comment type="similarity">
    <text evidence="1">Belongs to the ABC transporter superfamily.</text>
</comment>
<dbReference type="RefSeq" id="WP_069908451.1">
    <property type="nucleotide sequence ID" value="NZ_LAJE02000073.1"/>
</dbReference>
<organism evidence="6 7">
    <name type="scientific">Devosia insulae DS-56</name>
    <dbReference type="NCBI Taxonomy" id="1116389"/>
    <lineage>
        <taxon>Bacteria</taxon>
        <taxon>Pseudomonadati</taxon>
        <taxon>Pseudomonadota</taxon>
        <taxon>Alphaproteobacteria</taxon>
        <taxon>Hyphomicrobiales</taxon>
        <taxon>Devosiaceae</taxon>
        <taxon>Devosia</taxon>
    </lineage>
</organism>
<dbReference type="GO" id="GO:0022857">
    <property type="term" value="F:transmembrane transporter activity"/>
    <property type="evidence" value="ECO:0007669"/>
    <property type="project" value="TreeGrafter"/>
</dbReference>
<dbReference type="GO" id="GO:0016887">
    <property type="term" value="F:ATP hydrolysis activity"/>
    <property type="evidence" value="ECO:0007669"/>
    <property type="project" value="InterPro"/>
</dbReference>
<sequence length="257" mass="28670">MQILDTPPLLRVTGLTKTFHMHHLDSVLHAFEGIDFALTAGEFILLRGANGAGKSTLLRTLWRSYLPVGGHIWYQSRLGEIDLARAADIDIALLRREEIGFVTQFLNARPRVAAEEIVAEPLRLAGRAGNEALEEARHWLNQFGVRPELWRAYPSTFSGGEQQKVNLARALVLPQRLLLLDEPTASLDAGARQALVRRLSDLKAAGVAMIGVFHYPGDVAELIDREISLTTRTLPQNSGQDDTRDEFNDERERYVAV</sequence>
<evidence type="ECO:0000256" key="2">
    <source>
        <dbReference type="ARBA" id="ARBA00022741"/>
    </source>
</evidence>
<dbReference type="InterPro" id="IPR027417">
    <property type="entry name" value="P-loop_NTPase"/>
</dbReference>
<dbReference type="SUPFAM" id="SSF52540">
    <property type="entry name" value="P-loop containing nucleoside triphosphate hydrolases"/>
    <property type="match status" value="1"/>
</dbReference>
<dbReference type="Proteomes" id="UP000095463">
    <property type="component" value="Unassembled WGS sequence"/>
</dbReference>
<evidence type="ECO:0000256" key="3">
    <source>
        <dbReference type="ARBA" id="ARBA00022840"/>
    </source>
</evidence>
<accession>A0A1E5XUZ9</accession>
<feature type="compositionally biased region" description="Basic and acidic residues" evidence="4">
    <location>
        <begin position="241"/>
        <end position="257"/>
    </location>
</feature>
<evidence type="ECO:0000313" key="6">
    <source>
        <dbReference type="EMBL" id="OEO32394.1"/>
    </source>
</evidence>
<feature type="region of interest" description="Disordered" evidence="4">
    <location>
        <begin position="233"/>
        <end position="257"/>
    </location>
</feature>
<evidence type="ECO:0000313" key="7">
    <source>
        <dbReference type="Proteomes" id="UP000095463"/>
    </source>
</evidence>
<protein>
    <submittedName>
        <fullName evidence="6">Phosphonate metabolism protein PhnL</fullName>
    </submittedName>
</protein>
<proteinExistence type="inferred from homology"/>
<dbReference type="GO" id="GO:0005886">
    <property type="term" value="C:plasma membrane"/>
    <property type="evidence" value="ECO:0007669"/>
    <property type="project" value="TreeGrafter"/>
</dbReference>
<dbReference type="EMBL" id="LAJE02000073">
    <property type="protein sequence ID" value="OEO32394.1"/>
    <property type="molecule type" value="Genomic_DNA"/>
</dbReference>
<evidence type="ECO:0000256" key="1">
    <source>
        <dbReference type="ARBA" id="ARBA00005417"/>
    </source>
</evidence>
<dbReference type="InterPro" id="IPR003439">
    <property type="entry name" value="ABC_transporter-like_ATP-bd"/>
</dbReference>